<sequence length="224" mass="25946">MKRQGGFTLLELVVALTLLTLLSGLMFGGFRLAGRAWETVERHNDRLGEAVQLQLFLRNLLSRAQPRDIWDIRQTQMLSFQGGEDSLLFLAPLPHKDGGPAQPAWFYLALDQTDPDHPLLLLKTQPFIADGNPEQQQELEPFDWYRLLDDFRQPELLPPLLALEVGELTLQYLPREEDNRLPHWQTDWLEQAQLPALIRLQLDSDWPALIISPGDRRYEIKDEY</sequence>
<reference evidence="3" key="1">
    <citation type="submission" date="2015-09" db="EMBL/GenBank/DDBJ databases">
        <authorList>
            <person name="Shao Z."/>
            <person name="Wang L."/>
        </authorList>
    </citation>
    <scope>NUCLEOTIDE SEQUENCE [LARGE SCALE GENOMIC DNA]</scope>
    <source>
        <strain evidence="3">F13-1</strain>
    </source>
</reference>
<dbReference type="Pfam" id="PF07963">
    <property type="entry name" value="N_methyl"/>
    <property type="match status" value="1"/>
</dbReference>
<dbReference type="Proteomes" id="UP000217763">
    <property type="component" value="Chromosome"/>
</dbReference>
<keyword evidence="1" id="KW-0812">Transmembrane</keyword>
<dbReference type="AlphaFoldDB" id="A0A291HU73"/>
<proteinExistence type="predicted"/>
<accession>A0A291HU73</accession>
<evidence type="ECO:0000256" key="1">
    <source>
        <dbReference type="SAM" id="Phobius"/>
    </source>
</evidence>
<dbReference type="PROSITE" id="PS00409">
    <property type="entry name" value="PROKAR_NTER_METHYL"/>
    <property type="match status" value="1"/>
</dbReference>
<evidence type="ECO:0000313" key="3">
    <source>
        <dbReference type="Proteomes" id="UP000217763"/>
    </source>
</evidence>
<name>A0A291HU73_9GAMM</name>
<dbReference type="KEGG" id="zdf:AN401_19105"/>
<evidence type="ECO:0000313" key="2">
    <source>
        <dbReference type="EMBL" id="ATG75694.1"/>
    </source>
</evidence>
<feature type="transmembrane region" description="Helical" evidence="1">
    <location>
        <begin position="12"/>
        <end position="33"/>
    </location>
</feature>
<dbReference type="NCBIfam" id="TIGR02532">
    <property type="entry name" value="IV_pilin_GFxxxE"/>
    <property type="match status" value="1"/>
</dbReference>
<gene>
    <name evidence="2" type="ORF">AN401_19105</name>
</gene>
<protein>
    <submittedName>
        <fullName evidence="2">General secretion pathway protein GspJ</fullName>
    </submittedName>
</protein>
<dbReference type="EMBL" id="CP012621">
    <property type="protein sequence ID" value="ATG75694.1"/>
    <property type="molecule type" value="Genomic_DNA"/>
</dbReference>
<keyword evidence="3" id="KW-1185">Reference proteome</keyword>
<dbReference type="RefSeq" id="WP_096780236.1">
    <property type="nucleotide sequence ID" value="NZ_CP012621.1"/>
</dbReference>
<dbReference type="InterPro" id="IPR012902">
    <property type="entry name" value="N_methyl_site"/>
</dbReference>
<keyword evidence="1" id="KW-0472">Membrane</keyword>
<organism evidence="2 3">
    <name type="scientific">Zobellella denitrificans</name>
    <dbReference type="NCBI Taxonomy" id="347534"/>
    <lineage>
        <taxon>Bacteria</taxon>
        <taxon>Pseudomonadati</taxon>
        <taxon>Pseudomonadota</taxon>
        <taxon>Gammaproteobacteria</taxon>
        <taxon>Aeromonadales</taxon>
        <taxon>Aeromonadaceae</taxon>
        <taxon>Zobellella</taxon>
    </lineage>
</organism>
<keyword evidence="1" id="KW-1133">Transmembrane helix</keyword>